<dbReference type="AlphaFoldDB" id="A0A3R7GQ54"/>
<sequence>MRLSHVFVAIAAIFLVTSEALSTITDSNEAKISKVASPGGPSKRMLRTHHNTYENDVDDEERGLRFKTSLNGYDAFLRTPEYTKYQAYLNYLKSKKKK</sequence>
<evidence type="ECO:0000256" key="2">
    <source>
        <dbReference type="ARBA" id="ARBA00010400"/>
    </source>
</evidence>
<evidence type="ECO:0000256" key="1">
    <source>
        <dbReference type="ARBA" id="ARBA00004613"/>
    </source>
</evidence>
<reference evidence="6 7" key="1">
    <citation type="journal article" date="2019" name="Mol. Plant Pathol.">
        <title>Genome sequencing of oomycete isolates from Chile supports the New Zealand origin of Phytophthora kernoviae and makes available the first Nothophytophthora sp. genome.</title>
        <authorList>
            <person name="Studholme D.J."/>
            <person name="Panda P."/>
            <person name="Sanfuentes Von Stowasser E."/>
            <person name="Gonzalez M."/>
            <person name="Hill R."/>
            <person name="Sambles C."/>
            <person name="Grant M."/>
            <person name="Williams N.M."/>
            <person name="McDougal R.L."/>
        </authorList>
    </citation>
    <scope>NUCLEOTIDE SEQUENCE [LARGE SCALE GENOMIC DNA]</scope>
    <source>
        <strain evidence="6">Chile4</strain>
    </source>
</reference>
<feature type="chain" id="PRO_5044968197" description="RxLR effector protein" evidence="5">
    <location>
        <begin position="21"/>
        <end position="98"/>
    </location>
</feature>
<dbReference type="InterPro" id="IPR031825">
    <property type="entry name" value="RXLR"/>
</dbReference>
<dbReference type="Pfam" id="PF16810">
    <property type="entry name" value="RXLR"/>
    <property type="match status" value="1"/>
</dbReference>
<keyword evidence="4 5" id="KW-0732">Signal</keyword>
<comment type="subcellular location">
    <subcellularLocation>
        <location evidence="1 5">Secreted</location>
    </subcellularLocation>
</comment>
<comment type="similarity">
    <text evidence="2 5">Belongs to the RxLR effector family.</text>
</comment>
<evidence type="ECO:0000256" key="4">
    <source>
        <dbReference type="ARBA" id="ARBA00022729"/>
    </source>
</evidence>
<evidence type="ECO:0000256" key="3">
    <source>
        <dbReference type="ARBA" id="ARBA00022525"/>
    </source>
</evidence>
<keyword evidence="3 5" id="KW-0964">Secreted</keyword>
<evidence type="ECO:0000256" key="5">
    <source>
        <dbReference type="RuleBase" id="RU367124"/>
    </source>
</evidence>
<dbReference type="EMBL" id="MBDN02000940">
    <property type="protein sequence ID" value="RLN72971.1"/>
    <property type="molecule type" value="Genomic_DNA"/>
</dbReference>
<keyword evidence="7" id="KW-1185">Reference proteome</keyword>
<evidence type="ECO:0000313" key="6">
    <source>
        <dbReference type="EMBL" id="RLN72971.1"/>
    </source>
</evidence>
<proteinExistence type="inferred from homology"/>
<dbReference type="Proteomes" id="UP000285624">
    <property type="component" value="Unassembled WGS sequence"/>
</dbReference>
<comment type="caution">
    <text evidence="6">The sequence shown here is derived from an EMBL/GenBank/DDBJ whole genome shotgun (WGS) entry which is preliminary data.</text>
</comment>
<protein>
    <recommendedName>
        <fullName evidence="5">RxLR effector protein</fullName>
    </recommendedName>
</protein>
<comment type="domain">
    <text evidence="5">The RxLR-dEER motif acts to carry the protein into the host cell cytoplasm through binding to cell surface phosphatidylinositol-3-phosphate.</text>
</comment>
<comment type="function">
    <text evidence="5">Effector that suppresses plant defense responses during pathogen infection.</text>
</comment>
<gene>
    <name evidence="6" type="ORF">BBO99_00009618</name>
</gene>
<name>A0A3R7GQ54_9STRA</name>
<accession>A0A3R7GQ54</accession>
<organism evidence="6 7">
    <name type="scientific">Phytophthora kernoviae</name>
    <dbReference type="NCBI Taxonomy" id="325452"/>
    <lineage>
        <taxon>Eukaryota</taxon>
        <taxon>Sar</taxon>
        <taxon>Stramenopiles</taxon>
        <taxon>Oomycota</taxon>
        <taxon>Peronosporomycetes</taxon>
        <taxon>Peronosporales</taxon>
        <taxon>Peronosporaceae</taxon>
        <taxon>Phytophthora</taxon>
    </lineage>
</organism>
<evidence type="ECO:0000313" key="7">
    <source>
        <dbReference type="Proteomes" id="UP000285624"/>
    </source>
</evidence>
<feature type="signal peptide" evidence="5">
    <location>
        <begin position="1"/>
        <end position="20"/>
    </location>
</feature>